<dbReference type="RefSeq" id="WP_141447520.1">
    <property type="nucleotide sequence ID" value="NZ_CP041217.1"/>
</dbReference>
<organism evidence="1 2">
    <name type="scientific">Saccharibacillus brassicae</name>
    <dbReference type="NCBI Taxonomy" id="2583377"/>
    <lineage>
        <taxon>Bacteria</taxon>
        <taxon>Bacillati</taxon>
        <taxon>Bacillota</taxon>
        <taxon>Bacilli</taxon>
        <taxon>Bacillales</taxon>
        <taxon>Paenibacillaceae</taxon>
        <taxon>Saccharibacillus</taxon>
    </lineage>
</organism>
<dbReference type="EMBL" id="CP041217">
    <property type="protein sequence ID" value="QDH20972.1"/>
    <property type="molecule type" value="Genomic_DNA"/>
</dbReference>
<name>A0A4Y6UTF5_SACBS</name>
<dbReference type="Proteomes" id="UP000316968">
    <property type="component" value="Chromosome"/>
</dbReference>
<dbReference type="OrthoDB" id="2390233at2"/>
<proteinExistence type="predicted"/>
<protein>
    <submittedName>
        <fullName evidence="1">Uncharacterized protein</fullName>
    </submittedName>
</protein>
<reference evidence="1 2" key="1">
    <citation type="submission" date="2019-06" db="EMBL/GenBank/DDBJ databases">
        <title>Saccharibacillus brassicae sp. nov., an endophytic bacterium isolated from Chinese cabbage seeds (Brassica pekinensis).</title>
        <authorList>
            <person name="Jiang L."/>
            <person name="Lee J."/>
            <person name="Kim S.W."/>
        </authorList>
    </citation>
    <scope>NUCLEOTIDE SEQUENCE [LARGE SCALE GENOMIC DNA]</scope>
    <source>
        <strain evidence="2">KCTC 43072 / ATSA2</strain>
    </source>
</reference>
<gene>
    <name evidence="1" type="ORF">FFV09_08985</name>
</gene>
<keyword evidence="2" id="KW-1185">Reference proteome</keyword>
<accession>A0A4Y6UTF5</accession>
<evidence type="ECO:0000313" key="1">
    <source>
        <dbReference type="EMBL" id="QDH20972.1"/>
    </source>
</evidence>
<dbReference type="AlphaFoldDB" id="A0A4Y6UTF5"/>
<dbReference type="KEGG" id="saca:FFV09_08985"/>
<evidence type="ECO:0000313" key="2">
    <source>
        <dbReference type="Proteomes" id="UP000316968"/>
    </source>
</evidence>
<sequence length="81" mass="9225">MTISDQELLKLQMECTVFFENNPYAYETARGLAKKLGRGVEPLEVVLNRLAAISILDKRGEGNMAIYSYKTPYTQNEVEIH</sequence>